<dbReference type="KEGG" id="cak:Caul_3172"/>
<gene>
    <name evidence="2" type="ordered locus">Caul_3172</name>
</gene>
<dbReference type="Pfam" id="PF20409">
    <property type="entry name" value="SnoaL_5"/>
    <property type="match status" value="1"/>
</dbReference>
<name>B0T2P8_CAUSK</name>
<dbReference type="eggNOG" id="COG3631">
    <property type="taxonomic scope" value="Bacteria"/>
</dbReference>
<dbReference type="HOGENOM" id="CLU_151236_0_0_5"/>
<dbReference type="InterPro" id="IPR046860">
    <property type="entry name" value="SnoaL_5"/>
</dbReference>
<dbReference type="AlphaFoldDB" id="B0T2P8"/>
<dbReference type="SUPFAM" id="SSF54427">
    <property type="entry name" value="NTF2-like"/>
    <property type="match status" value="1"/>
</dbReference>
<accession>B0T2P8</accession>
<proteinExistence type="predicted"/>
<reference evidence="2" key="1">
    <citation type="submission" date="2008-01" db="EMBL/GenBank/DDBJ databases">
        <title>Complete sequence of chromosome of Caulobacter sp. K31.</title>
        <authorList>
            <consortium name="US DOE Joint Genome Institute"/>
            <person name="Copeland A."/>
            <person name="Lucas S."/>
            <person name="Lapidus A."/>
            <person name="Barry K."/>
            <person name="Glavina del Rio T."/>
            <person name="Dalin E."/>
            <person name="Tice H."/>
            <person name="Pitluck S."/>
            <person name="Bruce D."/>
            <person name="Goodwin L."/>
            <person name="Thompson L.S."/>
            <person name="Brettin T."/>
            <person name="Detter J.C."/>
            <person name="Han C."/>
            <person name="Schmutz J."/>
            <person name="Larimer F."/>
            <person name="Land M."/>
            <person name="Hauser L."/>
            <person name="Kyrpides N."/>
            <person name="Kim E."/>
            <person name="Stephens C."/>
            <person name="Richardson P."/>
        </authorList>
    </citation>
    <scope>NUCLEOTIDE SEQUENCE [LARGE SCALE GENOMIC DNA]</scope>
    <source>
        <strain evidence="2">K31</strain>
    </source>
</reference>
<evidence type="ECO:0000259" key="1">
    <source>
        <dbReference type="Pfam" id="PF20409"/>
    </source>
</evidence>
<organism evidence="2">
    <name type="scientific">Caulobacter sp. (strain K31)</name>
    <dbReference type="NCBI Taxonomy" id="366602"/>
    <lineage>
        <taxon>Bacteria</taxon>
        <taxon>Pseudomonadati</taxon>
        <taxon>Pseudomonadota</taxon>
        <taxon>Alphaproteobacteria</taxon>
        <taxon>Caulobacterales</taxon>
        <taxon>Caulobacteraceae</taxon>
        <taxon>Caulobacter</taxon>
    </lineage>
</organism>
<feature type="domain" description="SnoaL-like" evidence="1">
    <location>
        <begin position="1"/>
        <end position="117"/>
    </location>
</feature>
<dbReference type="Gene3D" id="3.10.450.50">
    <property type="match status" value="1"/>
</dbReference>
<protein>
    <recommendedName>
        <fullName evidence="1">SnoaL-like domain-containing protein</fullName>
    </recommendedName>
</protein>
<dbReference type="EMBL" id="CP000927">
    <property type="protein sequence ID" value="ABZ72299.1"/>
    <property type="molecule type" value="Genomic_DNA"/>
</dbReference>
<evidence type="ECO:0000313" key="2">
    <source>
        <dbReference type="EMBL" id="ABZ72299.1"/>
    </source>
</evidence>
<dbReference type="InterPro" id="IPR032710">
    <property type="entry name" value="NTF2-like_dom_sf"/>
</dbReference>
<sequence length="117" mass="13072">MTIQEIAADLVALCKAGKFDEAGEKYWADDVVSIEAMPGDMARLTGKDAARSKGEWWSANHEVHDFEITGPFVNGDQFVVGFKMDLTPKATGERTTMDEVGLYTIREGKIAEERFFY</sequence>
<dbReference type="OrthoDB" id="336094at2"/>